<evidence type="ECO:0000313" key="2">
    <source>
        <dbReference type="Proteomes" id="UP001549184"/>
    </source>
</evidence>
<dbReference type="Proteomes" id="UP001549184">
    <property type="component" value="Unassembled WGS sequence"/>
</dbReference>
<accession>A0ABV2JW86</accession>
<keyword evidence="2" id="KW-1185">Reference proteome</keyword>
<proteinExistence type="predicted"/>
<dbReference type="EMBL" id="JBEPMU010000002">
    <property type="protein sequence ID" value="MET3652114.1"/>
    <property type="molecule type" value="Genomic_DNA"/>
</dbReference>
<sequence>MSHSTRRAILSNVWDPLIRDGGAILSRRYSLYSLTSDRDLDNFRSNLDKITE</sequence>
<organism evidence="1 2">
    <name type="scientific">Dyella japonica</name>
    <dbReference type="NCBI Taxonomy" id="231455"/>
    <lineage>
        <taxon>Bacteria</taxon>
        <taxon>Pseudomonadati</taxon>
        <taxon>Pseudomonadota</taxon>
        <taxon>Gammaproteobacteria</taxon>
        <taxon>Lysobacterales</taxon>
        <taxon>Rhodanobacteraceae</taxon>
        <taxon>Dyella</taxon>
    </lineage>
</organism>
<gene>
    <name evidence="1" type="ORF">ABIC75_001836</name>
</gene>
<name>A0ABV2JW86_9GAMM</name>
<comment type="caution">
    <text evidence="1">The sequence shown here is derived from an EMBL/GenBank/DDBJ whole genome shotgun (WGS) entry which is preliminary data.</text>
</comment>
<reference evidence="1 2" key="1">
    <citation type="submission" date="2024-06" db="EMBL/GenBank/DDBJ databases">
        <title>Sorghum-associated microbial communities from plants grown in Nebraska, USA.</title>
        <authorList>
            <person name="Schachtman D."/>
        </authorList>
    </citation>
    <scope>NUCLEOTIDE SEQUENCE [LARGE SCALE GENOMIC DNA]</scope>
    <source>
        <strain evidence="1 2">1073</strain>
    </source>
</reference>
<protein>
    <submittedName>
        <fullName evidence="1">Uncharacterized protein</fullName>
    </submittedName>
</protein>
<evidence type="ECO:0000313" key="1">
    <source>
        <dbReference type="EMBL" id="MET3652114.1"/>
    </source>
</evidence>
<dbReference type="RefSeq" id="WP_354013751.1">
    <property type="nucleotide sequence ID" value="NZ_JBEPMU010000002.1"/>
</dbReference>